<accession>A0A543Q3R1</accession>
<comment type="caution">
    <text evidence="2">The sequence shown here is derived from an EMBL/GenBank/DDBJ whole genome shotgun (WGS) entry which is preliminary data.</text>
</comment>
<dbReference type="CDD" id="cd00093">
    <property type="entry name" value="HTH_XRE"/>
    <property type="match status" value="1"/>
</dbReference>
<sequence>MDAIMDIANTENVITDRLQFGRMVRQLRKAQSITQAEMAQKMGVSRATVIALEHGESAVPFDQLLQVCDLLKIEWSAQFKASAQVVEKVRTIESENAQPWVRGKRLPNIFEVMASTALLGISHNG</sequence>
<evidence type="ECO:0000313" key="2">
    <source>
        <dbReference type="EMBL" id="TQN50928.1"/>
    </source>
</evidence>
<dbReference type="Pfam" id="PF01381">
    <property type="entry name" value="HTH_3"/>
    <property type="match status" value="1"/>
</dbReference>
<reference evidence="2 3" key="1">
    <citation type="submission" date="2019-03" db="EMBL/GenBank/DDBJ databases">
        <title>New insights into Acidothiobacillus thiooxidans sulfur metabolism through coupled gene expression, solution geochemistry, microscopy and spectroscopy analyses.</title>
        <authorList>
            <person name="Camacho D."/>
            <person name="Frazao R."/>
            <person name="Fouillen A."/>
            <person name="Nanci A."/>
            <person name="Lang B.F."/>
            <person name="Apte S.C."/>
            <person name="Baron C."/>
            <person name="Warren L.A."/>
        </authorList>
    </citation>
    <scope>NUCLEOTIDE SEQUENCE [LARGE SCALE GENOMIC DNA]</scope>
    <source>
        <strain evidence="2 3">ATCC 19377</strain>
    </source>
</reference>
<dbReference type="SMART" id="SM00530">
    <property type="entry name" value="HTH_XRE"/>
    <property type="match status" value="1"/>
</dbReference>
<dbReference type="SUPFAM" id="SSF47413">
    <property type="entry name" value="lambda repressor-like DNA-binding domains"/>
    <property type="match status" value="1"/>
</dbReference>
<evidence type="ECO:0000313" key="3">
    <source>
        <dbReference type="Proteomes" id="UP000315403"/>
    </source>
</evidence>
<organism evidence="2 3">
    <name type="scientific">Acidithiobacillus thiooxidans ATCC 19377</name>
    <dbReference type="NCBI Taxonomy" id="637390"/>
    <lineage>
        <taxon>Bacteria</taxon>
        <taxon>Pseudomonadati</taxon>
        <taxon>Pseudomonadota</taxon>
        <taxon>Acidithiobacillia</taxon>
        <taxon>Acidithiobacillales</taxon>
        <taxon>Acidithiobacillaceae</taxon>
        <taxon>Acidithiobacillus</taxon>
    </lineage>
</organism>
<evidence type="ECO:0000259" key="1">
    <source>
        <dbReference type="PROSITE" id="PS50943"/>
    </source>
</evidence>
<dbReference type="PROSITE" id="PS50943">
    <property type="entry name" value="HTH_CROC1"/>
    <property type="match status" value="1"/>
</dbReference>
<dbReference type="GO" id="GO:0003677">
    <property type="term" value="F:DNA binding"/>
    <property type="evidence" value="ECO:0007669"/>
    <property type="project" value="InterPro"/>
</dbReference>
<dbReference type="AlphaFoldDB" id="A0A543Q3R1"/>
<dbReference type="Gene3D" id="1.10.260.40">
    <property type="entry name" value="lambda repressor-like DNA-binding domains"/>
    <property type="match status" value="1"/>
</dbReference>
<feature type="domain" description="HTH cro/C1-type" evidence="1">
    <location>
        <begin position="24"/>
        <end position="78"/>
    </location>
</feature>
<proteinExistence type="predicted"/>
<protein>
    <recommendedName>
        <fullName evidence="1">HTH cro/C1-type domain-containing protein</fullName>
    </recommendedName>
</protein>
<dbReference type="EMBL" id="SZUV01000001">
    <property type="protein sequence ID" value="TQN50928.1"/>
    <property type="molecule type" value="Genomic_DNA"/>
</dbReference>
<gene>
    <name evidence="2" type="ORF">DLNHIDIE_00789</name>
</gene>
<dbReference type="Proteomes" id="UP000315403">
    <property type="component" value="Unassembled WGS sequence"/>
</dbReference>
<dbReference type="InterPro" id="IPR010982">
    <property type="entry name" value="Lambda_DNA-bd_dom_sf"/>
</dbReference>
<name>A0A543Q3R1_ACITH</name>
<dbReference type="InterPro" id="IPR001387">
    <property type="entry name" value="Cro/C1-type_HTH"/>
</dbReference>